<keyword evidence="2" id="KW-1185">Reference proteome</keyword>
<comment type="caution">
    <text evidence="1">The sequence shown here is derived from an EMBL/GenBank/DDBJ whole genome shotgun (WGS) entry which is preliminary data.</text>
</comment>
<dbReference type="Proteomes" id="UP001396334">
    <property type="component" value="Unassembled WGS sequence"/>
</dbReference>
<gene>
    <name evidence="1" type="ORF">V6N11_071351</name>
</gene>
<reference evidence="1 2" key="1">
    <citation type="journal article" date="2024" name="G3 (Bethesda)">
        <title>Genome assembly of Hibiscus sabdariffa L. provides insights into metabolisms of medicinal natural products.</title>
        <authorList>
            <person name="Kim T."/>
        </authorList>
    </citation>
    <scope>NUCLEOTIDE SEQUENCE [LARGE SCALE GENOMIC DNA]</scope>
    <source>
        <strain evidence="1">TK-2024</strain>
        <tissue evidence="1">Old leaves</tissue>
    </source>
</reference>
<proteinExistence type="predicted"/>
<accession>A0ABR2TZY4</accession>
<evidence type="ECO:0000313" key="2">
    <source>
        <dbReference type="Proteomes" id="UP001396334"/>
    </source>
</evidence>
<dbReference type="EMBL" id="JBBPBN010000003">
    <property type="protein sequence ID" value="KAK9043000.1"/>
    <property type="molecule type" value="Genomic_DNA"/>
</dbReference>
<name>A0ABR2TZY4_9ROSI</name>
<organism evidence="1 2">
    <name type="scientific">Hibiscus sabdariffa</name>
    <name type="common">roselle</name>
    <dbReference type="NCBI Taxonomy" id="183260"/>
    <lineage>
        <taxon>Eukaryota</taxon>
        <taxon>Viridiplantae</taxon>
        <taxon>Streptophyta</taxon>
        <taxon>Embryophyta</taxon>
        <taxon>Tracheophyta</taxon>
        <taxon>Spermatophyta</taxon>
        <taxon>Magnoliopsida</taxon>
        <taxon>eudicotyledons</taxon>
        <taxon>Gunneridae</taxon>
        <taxon>Pentapetalae</taxon>
        <taxon>rosids</taxon>
        <taxon>malvids</taxon>
        <taxon>Malvales</taxon>
        <taxon>Malvaceae</taxon>
        <taxon>Malvoideae</taxon>
        <taxon>Hibiscus</taxon>
    </lineage>
</organism>
<sequence>MDDKMVNSYREHQFRQVFDDFTEMGRQGIKKNNITFFGVLKACDGMDYEGMSRGQVHTIAFKLGFETEDFVHYGCSTCMGNGGW</sequence>
<protein>
    <submittedName>
        <fullName evidence="1">Uncharacterized protein</fullName>
    </submittedName>
</protein>
<evidence type="ECO:0000313" key="1">
    <source>
        <dbReference type="EMBL" id="KAK9043000.1"/>
    </source>
</evidence>